<proteinExistence type="predicted"/>
<dbReference type="InterPro" id="IPR050833">
    <property type="entry name" value="Poly_Biosynth_Transport"/>
</dbReference>
<dbReference type="PANTHER" id="PTHR30250:SF11">
    <property type="entry name" value="O-ANTIGEN TRANSPORTER-RELATED"/>
    <property type="match status" value="1"/>
</dbReference>
<evidence type="ECO:0000313" key="9">
    <source>
        <dbReference type="Proteomes" id="UP000321089"/>
    </source>
</evidence>
<evidence type="ECO:0000313" key="8">
    <source>
        <dbReference type="EMBL" id="NAS17093.1"/>
    </source>
</evidence>
<evidence type="ECO:0000256" key="6">
    <source>
        <dbReference type="SAM" id="Phobius"/>
    </source>
</evidence>
<keyword evidence="5 6" id="KW-0472">Membrane</keyword>
<feature type="transmembrane region" description="Helical" evidence="6">
    <location>
        <begin position="439"/>
        <end position="459"/>
    </location>
</feature>
<organism evidence="7 9">
    <name type="scientific">Clostridium butyricum</name>
    <dbReference type="NCBI Taxonomy" id="1492"/>
    <lineage>
        <taxon>Bacteria</taxon>
        <taxon>Bacillati</taxon>
        <taxon>Bacillota</taxon>
        <taxon>Clostridia</taxon>
        <taxon>Eubacteriales</taxon>
        <taxon>Clostridiaceae</taxon>
        <taxon>Clostridium</taxon>
    </lineage>
</organism>
<accession>A0A512TLQ9</accession>
<evidence type="ECO:0000256" key="2">
    <source>
        <dbReference type="ARBA" id="ARBA00022475"/>
    </source>
</evidence>
<evidence type="ECO:0000256" key="5">
    <source>
        <dbReference type="ARBA" id="ARBA00023136"/>
    </source>
</evidence>
<evidence type="ECO:0000256" key="3">
    <source>
        <dbReference type="ARBA" id="ARBA00022692"/>
    </source>
</evidence>
<feature type="transmembrane region" description="Helical" evidence="6">
    <location>
        <begin position="378"/>
        <end position="400"/>
    </location>
</feature>
<feature type="transmembrane region" description="Helical" evidence="6">
    <location>
        <begin position="112"/>
        <end position="134"/>
    </location>
</feature>
<evidence type="ECO:0000313" key="7">
    <source>
        <dbReference type="EMBL" id="GEQ21166.1"/>
    </source>
</evidence>
<comment type="subcellular location">
    <subcellularLocation>
        <location evidence="1">Cell membrane</location>
        <topology evidence="1">Multi-pass membrane protein</topology>
    </subcellularLocation>
</comment>
<evidence type="ECO:0000256" key="1">
    <source>
        <dbReference type="ARBA" id="ARBA00004651"/>
    </source>
</evidence>
<dbReference type="PANTHER" id="PTHR30250">
    <property type="entry name" value="PST FAMILY PREDICTED COLANIC ACID TRANSPORTER"/>
    <property type="match status" value="1"/>
</dbReference>
<reference evidence="8 10" key="2">
    <citation type="submission" date="2020-01" db="EMBL/GenBank/DDBJ databases">
        <title>Genome sequence of a 1,3-propanediol producer, Clostridium butyricum S3.</title>
        <authorList>
            <person name="Zhou J."/>
        </authorList>
    </citation>
    <scope>NUCLEOTIDE SEQUENCE [LARGE SCALE GENOMIC DNA]</scope>
    <source>
        <strain evidence="8 10">S3</strain>
    </source>
</reference>
<dbReference type="RefSeq" id="WP_146868330.1">
    <property type="nucleotide sequence ID" value="NZ_BKBC01000018.1"/>
</dbReference>
<dbReference type="Pfam" id="PF01943">
    <property type="entry name" value="Polysacc_synt"/>
    <property type="match status" value="1"/>
</dbReference>
<dbReference type="InterPro" id="IPR002797">
    <property type="entry name" value="Polysacc_synth"/>
</dbReference>
<keyword evidence="4 6" id="KW-1133">Transmembrane helix</keyword>
<protein>
    <submittedName>
        <fullName evidence="8">Oligosaccharide flippase family protein</fullName>
    </submittedName>
</protein>
<comment type="caution">
    <text evidence="7">The sequence shown here is derived from an EMBL/GenBank/DDBJ whole genome shotgun (WGS) entry which is preliminary data.</text>
</comment>
<reference evidence="7 9" key="1">
    <citation type="submission" date="2019-07" db="EMBL/GenBank/DDBJ databases">
        <title>Whole genome shotgun sequence of Clostridium butyricum NBRC 3858.</title>
        <authorList>
            <person name="Hosoyama A."/>
            <person name="Uohara A."/>
            <person name="Ohji S."/>
            <person name="Ichikawa N."/>
        </authorList>
    </citation>
    <scope>NUCLEOTIDE SEQUENCE [LARGE SCALE GENOMIC DNA]</scope>
    <source>
        <strain evidence="7 9">NBRC 3858</strain>
    </source>
</reference>
<feature type="transmembrane region" description="Helical" evidence="6">
    <location>
        <begin position="169"/>
        <end position="188"/>
    </location>
</feature>
<feature type="transmembrane region" description="Helical" evidence="6">
    <location>
        <begin position="248"/>
        <end position="268"/>
    </location>
</feature>
<dbReference type="Proteomes" id="UP000474042">
    <property type="component" value="Unassembled WGS sequence"/>
</dbReference>
<feature type="transmembrane region" description="Helical" evidence="6">
    <location>
        <begin position="82"/>
        <end position="106"/>
    </location>
</feature>
<evidence type="ECO:0000313" key="10">
    <source>
        <dbReference type="Proteomes" id="UP000474042"/>
    </source>
</evidence>
<feature type="transmembrane region" description="Helical" evidence="6">
    <location>
        <begin position="41"/>
        <end position="61"/>
    </location>
</feature>
<feature type="transmembrane region" description="Helical" evidence="6">
    <location>
        <begin position="209"/>
        <end position="225"/>
    </location>
</feature>
<feature type="transmembrane region" description="Helical" evidence="6">
    <location>
        <begin position="320"/>
        <end position="341"/>
    </location>
</feature>
<evidence type="ECO:0000256" key="4">
    <source>
        <dbReference type="ARBA" id="ARBA00022989"/>
    </source>
</evidence>
<feature type="transmembrane region" description="Helical" evidence="6">
    <location>
        <begin position="412"/>
        <end position="433"/>
    </location>
</feature>
<feature type="transmembrane region" description="Helical" evidence="6">
    <location>
        <begin position="146"/>
        <end position="163"/>
    </location>
</feature>
<feature type="transmembrane region" description="Helical" evidence="6">
    <location>
        <begin position="353"/>
        <end position="372"/>
    </location>
</feature>
<dbReference type="CDD" id="cd13128">
    <property type="entry name" value="MATE_Wzx_like"/>
    <property type="match status" value="1"/>
</dbReference>
<keyword evidence="2" id="KW-1003">Cell membrane</keyword>
<dbReference type="GO" id="GO:0005886">
    <property type="term" value="C:plasma membrane"/>
    <property type="evidence" value="ECO:0007669"/>
    <property type="project" value="UniProtKB-SubCell"/>
</dbReference>
<name>A0A512TLQ9_CLOBU</name>
<gene>
    <name evidence="7" type="primary">cps1C</name>
    <name evidence="7" type="ORF">CBU02nite_16720</name>
    <name evidence="8" type="ORF">GND98_004210</name>
</gene>
<feature type="transmembrane region" description="Helical" evidence="6">
    <location>
        <begin position="9"/>
        <end position="29"/>
    </location>
</feature>
<dbReference type="AlphaFoldDB" id="A0A512TLQ9"/>
<sequence>MSKSLSKNFFYNLFYQVVTLFSPLITVPYVSRILGKNGIGIYSYTGSITQYFILLGTLGICTYGNRQIAYVRDNKENMSKTFWSITLLKATTTLIAFFIYLLVFGFNKEYGYIYLIQSINILAATFDISWFYMGLEDFKKTVTRNLIVKIICIISIFIFIQTPNDLSKYLLINVLMALLGNLVMWMYIPNIVSKVNINFEDIISHFYPTLKLFIPQIAVQIYSILDRTQLGILSNVSEVGLYEQSQKIIRLVLGLLTCTSAVMLPRMSNIFAHGDFKKMNRYLNTSLKATSYICIPMAFGLIGISKEFVPWFFGKDFLDVSYLLVVLTPILFFIGMSSIMGNQYLLPSNQTKVYTISVTSGSIINVILNFILIPKFQAIGTCISSIVAEFTVMFIQYIILRKNIDIKNLSKSISKYIISSTIMLIVVRLIGLYMQSKVITTVVQIIVGSIIYILSLLILKEEINLNIFKTVFLKLRIRIFQLYKY</sequence>
<dbReference type="Proteomes" id="UP000321089">
    <property type="component" value="Unassembled WGS sequence"/>
</dbReference>
<dbReference type="EMBL" id="WOFV02000008">
    <property type="protein sequence ID" value="NAS17093.1"/>
    <property type="molecule type" value="Genomic_DNA"/>
</dbReference>
<dbReference type="EMBL" id="BKBC01000018">
    <property type="protein sequence ID" value="GEQ21166.1"/>
    <property type="molecule type" value="Genomic_DNA"/>
</dbReference>
<feature type="transmembrane region" description="Helical" evidence="6">
    <location>
        <begin position="289"/>
        <end position="314"/>
    </location>
</feature>
<keyword evidence="3 6" id="KW-0812">Transmembrane</keyword>